<organism evidence="1 2">
    <name type="scientific">Morococcus cerebrosus</name>
    <dbReference type="NCBI Taxonomy" id="1056807"/>
    <lineage>
        <taxon>Bacteria</taxon>
        <taxon>Pseudomonadati</taxon>
        <taxon>Pseudomonadota</taxon>
        <taxon>Betaproteobacteria</taxon>
        <taxon>Neisseriales</taxon>
        <taxon>Neisseriaceae</taxon>
        <taxon>Morococcus</taxon>
    </lineage>
</organism>
<dbReference type="AlphaFoldDB" id="A0A0C1GYR4"/>
<sequence length="51" mass="5858">MCFFFANLSGTYFIIPFAFLKPYNKLMAYQTNQSFRFAVMQKTAAACMIAV</sequence>
<gene>
    <name evidence="1" type="ORF">MCC93_07350</name>
</gene>
<dbReference type="Proteomes" id="UP000031390">
    <property type="component" value="Unassembled WGS sequence"/>
</dbReference>
<reference evidence="1 2" key="1">
    <citation type="submission" date="2014-12" db="EMBL/GenBank/DDBJ databases">
        <title>Genome sequence of Morococcus cerebrosus.</title>
        <authorList>
            <person name="Shin S.-K."/>
            <person name="Yi H."/>
        </authorList>
    </citation>
    <scope>NUCLEOTIDE SEQUENCE [LARGE SCALE GENOMIC DNA]</scope>
    <source>
        <strain evidence="1 2">CIP 81.93</strain>
    </source>
</reference>
<comment type="caution">
    <text evidence="1">The sequence shown here is derived from an EMBL/GenBank/DDBJ whole genome shotgun (WGS) entry which is preliminary data.</text>
</comment>
<dbReference type="EMBL" id="JUFZ01000028">
    <property type="protein sequence ID" value="KIC10556.1"/>
    <property type="molecule type" value="Genomic_DNA"/>
</dbReference>
<name>A0A0C1GYR4_9NEIS</name>
<proteinExistence type="predicted"/>
<evidence type="ECO:0000313" key="1">
    <source>
        <dbReference type="EMBL" id="KIC10556.1"/>
    </source>
</evidence>
<protein>
    <submittedName>
        <fullName evidence="1">Uncharacterized protein</fullName>
    </submittedName>
</protein>
<evidence type="ECO:0000313" key="2">
    <source>
        <dbReference type="Proteomes" id="UP000031390"/>
    </source>
</evidence>
<accession>A0A0C1GYR4</accession>